<evidence type="ECO:0000313" key="1">
    <source>
        <dbReference type="EMBL" id="SHG35131.1"/>
    </source>
</evidence>
<dbReference type="GO" id="GO:0005829">
    <property type="term" value="C:cytosol"/>
    <property type="evidence" value="ECO:0007669"/>
    <property type="project" value="TreeGrafter"/>
</dbReference>
<dbReference type="AlphaFoldDB" id="A0A1M5J3M4"/>
<dbReference type="PANTHER" id="PTHR10728">
    <property type="entry name" value="CYTOSOLIC PHOSPHOLIPASE A2"/>
    <property type="match status" value="1"/>
</dbReference>
<organism evidence="1 2">
    <name type="scientific">Bradyrhizobium erythrophlei</name>
    <dbReference type="NCBI Taxonomy" id="1437360"/>
    <lineage>
        <taxon>Bacteria</taxon>
        <taxon>Pseudomonadati</taxon>
        <taxon>Pseudomonadota</taxon>
        <taxon>Alphaproteobacteria</taxon>
        <taxon>Hyphomicrobiales</taxon>
        <taxon>Nitrobacteraceae</taxon>
        <taxon>Bradyrhizobium</taxon>
    </lineage>
</organism>
<gene>
    <name evidence="1" type="ORF">SAMN05444169_1980</name>
</gene>
<evidence type="ECO:0000313" key="2">
    <source>
        <dbReference type="Proteomes" id="UP000190675"/>
    </source>
</evidence>
<sequence>MTISGAAVSPSMGYHSSPALSVLMTVFNVRLGAWLGNPGPAGASVYRDSGPRFSAIPLIQEALGLATESRQYVYLSDGGHFENLGLYEMVHRRCRFIVLSDAGFDPNMTFEDLGNAVRKISIDLNVRIDFDALNIPPRKTPPLAGSYVAVAKIFYPEQGAPVGHLLYIKPSYRATEPASVRSYAEANPKFPHEPTTDQMFGESQFEAYRALGEYIMETIDGDANWEYLDIASFMQAVSGYQTRVK</sequence>
<name>A0A1M5J3M4_9BRAD</name>
<reference evidence="1 2" key="1">
    <citation type="submission" date="2016-11" db="EMBL/GenBank/DDBJ databases">
        <authorList>
            <person name="Jaros S."/>
            <person name="Januszkiewicz K."/>
            <person name="Wedrychowicz H."/>
        </authorList>
    </citation>
    <scope>NUCLEOTIDE SEQUENCE [LARGE SCALE GENOMIC DNA]</scope>
    <source>
        <strain evidence="1 2">GAS242</strain>
    </source>
</reference>
<dbReference type="InterPro" id="IPR016035">
    <property type="entry name" value="Acyl_Trfase/lysoPLipase"/>
</dbReference>
<dbReference type="PANTHER" id="PTHR10728:SF40">
    <property type="entry name" value="PATATIN FAMILY PROTEIN"/>
    <property type="match status" value="1"/>
</dbReference>
<dbReference type="EMBL" id="LT670818">
    <property type="protein sequence ID" value="SHG35131.1"/>
    <property type="molecule type" value="Genomic_DNA"/>
</dbReference>
<dbReference type="GO" id="GO:0004623">
    <property type="term" value="F:phospholipase A2 activity"/>
    <property type="evidence" value="ECO:0007669"/>
    <property type="project" value="TreeGrafter"/>
</dbReference>
<dbReference type="SUPFAM" id="SSF52151">
    <property type="entry name" value="FabD/lysophospholipase-like"/>
    <property type="match status" value="1"/>
</dbReference>
<dbReference type="GO" id="GO:0046475">
    <property type="term" value="P:glycerophospholipid catabolic process"/>
    <property type="evidence" value="ECO:0007669"/>
    <property type="project" value="TreeGrafter"/>
</dbReference>
<proteinExistence type="predicted"/>
<dbReference type="Proteomes" id="UP000190675">
    <property type="component" value="Chromosome I"/>
</dbReference>
<accession>A0A1M5J3M4</accession>
<protein>
    <submittedName>
        <fullName evidence="1">Uncharacterized protein</fullName>
    </submittedName>
</protein>